<dbReference type="Proteomes" id="UP000287651">
    <property type="component" value="Unassembled WGS sequence"/>
</dbReference>
<dbReference type="EMBL" id="AMZH03003657">
    <property type="protein sequence ID" value="RRT71616.1"/>
    <property type="molecule type" value="Genomic_DNA"/>
</dbReference>
<comment type="caution">
    <text evidence="3">The sequence shown here is derived from an EMBL/GenBank/DDBJ whole genome shotgun (WGS) entry which is preliminary data.</text>
</comment>
<reference evidence="3 4" key="1">
    <citation type="journal article" date="2014" name="Agronomy (Basel)">
        <title>A Draft Genome Sequence for Ensete ventricosum, the Drought-Tolerant Tree Against Hunger.</title>
        <authorList>
            <person name="Harrison J."/>
            <person name="Moore K.A."/>
            <person name="Paszkiewicz K."/>
            <person name="Jones T."/>
            <person name="Grant M."/>
            <person name="Ambacheew D."/>
            <person name="Muzemil S."/>
            <person name="Studholme D.J."/>
        </authorList>
    </citation>
    <scope>NUCLEOTIDE SEQUENCE [LARGE SCALE GENOMIC DNA]</scope>
</reference>
<organism evidence="3 4">
    <name type="scientific">Ensete ventricosum</name>
    <name type="common">Abyssinian banana</name>
    <name type="synonym">Musa ensete</name>
    <dbReference type="NCBI Taxonomy" id="4639"/>
    <lineage>
        <taxon>Eukaryota</taxon>
        <taxon>Viridiplantae</taxon>
        <taxon>Streptophyta</taxon>
        <taxon>Embryophyta</taxon>
        <taxon>Tracheophyta</taxon>
        <taxon>Spermatophyta</taxon>
        <taxon>Magnoliopsida</taxon>
        <taxon>Liliopsida</taxon>
        <taxon>Zingiberales</taxon>
        <taxon>Musaceae</taxon>
        <taxon>Ensete</taxon>
    </lineage>
</organism>
<feature type="transmembrane region" description="Helical" evidence="2">
    <location>
        <begin position="6"/>
        <end position="22"/>
    </location>
</feature>
<keyword evidence="2" id="KW-0472">Membrane</keyword>
<keyword evidence="2" id="KW-0812">Transmembrane</keyword>
<feature type="region of interest" description="Disordered" evidence="1">
    <location>
        <begin position="27"/>
        <end position="51"/>
    </location>
</feature>
<gene>
    <name evidence="3" type="ORF">B296_00017689</name>
</gene>
<evidence type="ECO:0000313" key="4">
    <source>
        <dbReference type="Proteomes" id="UP000287651"/>
    </source>
</evidence>
<protein>
    <submittedName>
        <fullName evidence="3">Uncharacterized protein</fullName>
    </submittedName>
</protein>
<evidence type="ECO:0000256" key="1">
    <source>
        <dbReference type="SAM" id="MobiDB-lite"/>
    </source>
</evidence>
<keyword evidence="2" id="KW-1133">Transmembrane helix</keyword>
<name>A0A427A5S0_ENSVE</name>
<evidence type="ECO:0000256" key="2">
    <source>
        <dbReference type="SAM" id="Phobius"/>
    </source>
</evidence>
<dbReference type="AlphaFoldDB" id="A0A427A5S0"/>
<proteinExistence type="predicted"/>
<sequence length="183" mass="19506">MIESYGVLSIGIRAAFLGNFTVKKKKKKKKKRGTKEKKQVASSCPKASSSSSAIPAIFHPPLLQLLLMLPSFATSTIAPNLPCHYHCPTAISLFLVAIFTQPHLPPNPQCPMLLLLLLSPTASLPSLIGPAVQPPLSNRRNGVILYLSFSLRLPSLPTAAPVASISPPATIVPPSPHLLPLLS</sequence>
<accession>A0A427A5S0</accession>
<evidence type="ECO:0000313" key="3">
    <source>
        <dbReference type="EMBL" id="RRT71616.1"/>
    </source>
</evidence>
<feature type="compositionally biased region" description="Low complexity" evidence="1">
    <location>
        <begin position="41"/>
        <end position="51"/>
    </location>
</feature>